<dbReference type="EMBL" id="LAZR01016144">
    <property type="protein sequence ID" value="KKM05771.1"/>
    <property type="molecule type" value="Genomic_DNA"/>
</dbReference>
<sequence>MKSDTFGRLQTLREKYGPGIFGKIAQRLLALAFYDADFNVVAERSVQGDDIAVANSVGEKYALEVKTTDKKAILISKGNIDALKERASDGYIPVIAALRIQLFEDWVVAKIPLNQLRPGTLPLSRLRAYRMKQLEGSLCPAFEAVVNEHFSDVLSGGERYLISVLDERRGGNP</sequence>
<organism evidence="1">
    <name type="scientific">marine sediment metagenome</name>
    <dbReference type="NCBI Taxonomy" id="412755"/>
    <lineage>
        <taxon>unclassified sequences</taxon>
        <taxon>metagenomes</taxon>
        <taxon>ecological metagenomes</taxon>
    </lineage>
</organism>
<comment type="caution">
    <text evidence="1">The sequence shown here is derived from an EMBL/GenBank/DDBJ whole genome shotgun (WGS) entry which is preliminary data.</text>
</comment>
<evidence type="ECO:0000313" key="1">
    <source>
        <dbReference type="EMBL" id="KKM05771.1"/>
    </source>
</evidence>
<evidence type="ECO:0008006" key="2">
    <source>
        <dbReference type="Google" id="ProtNLM"/>
    </source>
</evidence>
<name>A0A0F9JJ48_9ZZZZ</name>
<dbReference type="AlphaFoldDB" id="A0A0F9JJ48"/>
<proteinExistence type="predicted"/>
<reference evidence="1" key="1">
    <citation type="journal article" date="2015" name="Nature">
        <title>Complex archaea that bridge the gap between prokaryotes and eukaryotes.</title>
        <authorList>
            <person name="Spang A."/>
            <person name="Saw J.H."/>
            <person name="Jorgensen S.L."/>
            <person name="Zaremba-Niedzwiedzka K."/>
            <person name="Martijn J."/>
            <person name="Lind A.E."/>
            <person name="van Eijk R."/>
            <person name="Schleper C."/>
            <person name="Guy L."/>
            <person name="Ettema T.J."/>
        </authorList>
    </citation>
    <scope>NUCLEOTIDE SEQUENCE</scope>
</reference>
<accession>A0A0F9JJ48</accession>
<gene>
    <name evidence="1" type="ORF">LCGC14_1750720</name>
</gene>
<protein>
    <recommendedName>
        <fullName evidence="2">DUF4365 domain-containing protein</fullName>
    </recommendedName>
</protein>